<accession>A0ABN9TZ90</accession>
<name>A0ABN9TZ90_9DINO</name>
<proteinExistence type="predicted"/>
<reference evidence="1" key="1">
    <citation type="submission" date="2023-10" db="EMBL/GenBank/DDBJ databases">
        <authorList>
            <person name="Chen Y."/>
            <person name="Shah S."/>
            <person name="Dougan E. K."/>
            <person name="Thang M."/>
            <person name="Chan C."/>
        </authorList>
    </citation>
    <scope>NUCLEOTIDE SEQUENCE [LARGE SCALE GENOMIC DNA]</scope>
</reference>
<gene>
    <name evidence="1" type="ORF">PCOR1329_LOCUS42950</name>
</gene>
<evidence type="ECO:0000313" key="2">
    <source>
        <dbReference type="Proteomes" id="UP001189429"/>
    </source>
</evidence>
<protein>
    <submittedName>
        <fullName evidence="1">Uncharacterized protein</fullName>
    </submittedName>
</protein>
<dbReference type="EMBL" id="CAUYUJ010015162">
    <property type="protein sequence ID" value="CAK0850559.1"/>
    <property type="molecule type" value="Genomic_DNA"/>
</dbReference>
<keyword evidence="2" id="KW-1185">Reference proteome</keyword>
<organism evidence="1 2">
    <name type="scientific">Prorocentrum cordatum</name>
    <dbReference type="NCBI Taxonomy" id="2364126"/>
    <lineage>
        <taxon>Eukaryota</taxon>
        <taxon>Sar</taxon>
        <taxon>Alveolata</taxon>
        <taxon>Dinophyceae</taxon>
        <taxon>Prorocentrales</taxon>
        <taxon>Prorocentraceae</taxon>
        <taxon>Prorocentrum</taxon>
    </lineage>
</organism>
<feature type="non-terminal residue" evidence="1">
    <location>
        <position position="489"/>
    </location>
</feature>
<evidence type="ECO:0000313" key="1">
    <source>
        <dbReference type="EMBL" id="CAK0850559.1"/>
    </source>
</evidence>
<sequence>MAAAAGFPNHQLLGAYIRQGTSVFGEVPASGAFEKDEQPAGKSLREILEASRWTKHRLLDIVGPGTPEVDEEVVKRTEEEAAQGKALGPFSEEEVDQCLGKVWAGSRRFGLVQSSGVRPVDDHSEFGQNWTSHTHENIDLGGVDQVAAIARLWGTAASGAGKVQVELSTAEVLRGRLHRGFAPKAARSLRGRALDLKRAFKQLAPLPSLAPLLVIALWHPARNGVAYCVLRAMSFGARNTVYVFGAVARAIGMIMSELFLLALSQYVDDFPQVEPEASTDSATVAEEVMQLRCWEVKRNAAGGLPCFASTFSALGVVFDLNNVVDNELTISNKPERATRASELARTAAVALLRESRPRTLLLRDHVPPVLLWVDGSEEQAGVDGGAVLDDRGTVSEYIQFVVSQELVEAWKRENGLTKVIHQAELLPIAVALATWRAAVRGRRVIVFVDNDAARAAMVNGHSGTPASARLVGAAWALAQEQCAYLWFDR</sequence>
<dbReference type="PANTHER" id="PTHR33050:SF8">
    <property type="entry name" value="REVERSE TRANSCRIPTASE DOMAIN-CONTAINING PROTEIN"/>
    <property type="match status" value="1"/>
</dbReference>
<dbReference type="PANTHER" id="PTHR33050">
    <property type="entry name" value="REVERSE TRANSCRIPTASE DOMAIN-CONTAINING PROTEIN"/>
    <property type="match status" value="1"/>
</dbReference>
<comment type="caution">
    <text evidence="1">The sequence shown here is derived from an EMBL/GenBank/DDBJ whole genome shotgun (WGS) entry which is preliminary data.</text>
</comment>
<dbReference type="Proteomes" id="UP001189429">
    <property type="component" value="Unassembled WGS sequence"/>
</dbReference>
<dbReference type="InterPro" id="IPR052055">
    <property type="entry name" value="Hepadnavirus_pol/RT"/>
</dbReference>